<gene>
    <name evidence="1" type="ORF">BDA99DRAFT_563819</name>
</gene>
<reference evidence="1" key="2">
    <citation type="submission" date="2023-02" db="EMBL/GenBank/DDBJ databases">
        <authorList>
            <consortium name="DOE Joint Genome Institute"/>
            <person name="Mondo S.J."/>
            <person name="Chang Y."/>
            <person name="Wang Y."/>
            <person name="Ahrendt S."/>
            <person name="Andreopoulos W."/>
            <person name="Barry K."/>
            <person name="Beard J."/>
            <person name="Benny G.L."/>
            <person name="Blankenship S."/>
            <person name="Bonito G."/>
            <person name="Cuomo C."/>
            <person name="Desiro A."/>
            <person name="Gervers K.A."/>
            <person name="Hundley H."/>
            <person name="Kuo A."/>
            <person name="LaButti K."/>
            <person name="Lang B.F."/>
            <person name="Lipzen A."/>
            <person name="O'Donnell K."/>
            <person name="Pangilinan J."/>
            <person name="Reynolds N."/>
            <person name="Sandor L."/>
            <person name="Smith M.W."/>
            <person name="Tsang A."/>
            <person name="Grigoriev I.V."/>
            <person name="Stajich J.E."/>
            <person name="Spatafora J.W."/>
        </authorList>
    </citation>
    <scope>NUCLEOTIDE SEQUENCE</scope>
    <source>
        <strain evidence="1">RSA 2281</strain>
    </source>
</reference>
<sequence>MTSEKRKASDSEQDIPRKQIISTDRQSCQCSFGSNDIYNVPPLSYNNVNEQQQLVAILPTKKEKKNDMFVDFIERLPFEIFCHIFELWRQIEVRYMPNLLHSTAIRVGGTKKQTQCYRIPSILVQHVEKLIFYDQISTYLNCTDFLRMHDFSNLVSLDLNISVVNGANIRSLELLYNTLTCVKRTLTDLRINWPRIQNTRISLLRILCLCQSLTSIKVVAWCIGDCIVPHKTLLSRMELHSTISIQPLFQLSSLLWHCPHLRYLEVNGCENDEEILPILSKCCPELVIIITRKLTQQQHFCNNDVNAILRQHKKRLSPFSLSTPEVTSIPDNTSSVFTSFQQQKKPLYQPGELQCLVLHNIHSVLPLQSRLEKSQNSLHTLSIAPMGGSDRDWNRLSTLSLPQLTFLHIKISNAFTEFLRDYLPVMLRKYHALETFVLEGSRHHSTVNNPTTATMTTDLQQDYVVADGIFNSISILPSLSSLRLSHLDIRGRAFGELLDRHRNTYIHPPRQQYYSIRSSSPHPLSELIFHHCIGVTSSILQNVSGIATLKKLSIYRPDQQVTVLEIAQLIRLQLHQLTCLELGLMHLTNESAEALASCRNLSTLLLYKMNGASRKRVDQLLRPHIKHVTVQWR</sequence>
<reference evidence="1" key="1">
    <citation type="journal article" date="2022" name="IScience">
        <title>Evolution of zygomycete secretomes and the origins of terrestrial fungal ecologies.</title>
        <authorList>
            <person name="Chang Y."/>
            <person name="Wang Y."/>
            <person name="Mondo S."/>
            <person name="Ahrendt S."/>
            <person name="Andreopoulos W."/>
            <person name="Barry K."/>
            <person name="Beard J."/>
            <person name="Benny G.L."/>
            <person name="Blankenship S."/>
            <person name="Bonito G."/>
            <person name="Cuomo C."/>
            <person name="Desiro A."/>
            <person name="Gervers K.A."/>
            <person name="Hundley H."/>
            <person name="Kuo A."/>
            <person name="LaButti K."/>
            <person name="Lang B.F."/>
            <person name="Lipzen A."/>
            <person name="O'Donnell K."/>
            <person name="Pangilinan J."/>
            <person name="Reynolds N."/>
            <person name="Sandor L."/>
            <person name="Smith M.E."/>
            <person name="Tsang A."/>
            <person name="Grigoriev I.V."/>
            <person name="Stajich J.E."/>
            <person name="Spatafora J.W."/>
        </authorList>
    </citation>
    <scope>NUCLEOTIDE SEQUENCE</scope>
    <source>
        <strain evidence="1">RSA 2281</strain>
    </source>
</reference>
<evidence type="ECO:0000313" key="2">
    <source>
        <dbReference type="Proteomes" id="UP001209540"/>
    </source>
</evidence>
<dbReference type="Proteomes" id="UP001209540">
    <property type="component" value="Unassembled WGS sequence"/>
</dbReference>
<dbReference type="Gene3D" id="3.80.10.10">
    <property type="entry name" value="Ribonuclease Inhibitor"/>
    <property type="match status" value="2"/>
</dbReference>
<name>A0AAD5JRC4_9FUNG</name>
<protein>
    <submittedName>
        <fullName evidence="1">Uncharacterized protein</fullName>
    </submittedName>
</protein>
<evidence type="ECO:0000313" key="1">
    <source>
        <dbReference type="EMBL" id="KAI9250896.1"/>
    </source>
</evidence>
<dbReference type="InterPro" id="IPR032675">
    <property type="entry name" value="LRR_dom_sf"/>
</dbReference>
<accession>A0AAD5JRC4</accession>
<comment type="caution">
    <text evidence="1">The sequence shown here is derived from an EMBL/GenBank/DDBJ whole genome shotgun (WGS) entry which is preliminary data.</text>
</comment>
<dbReference type="EMBL" id="JAIXMP010000031">
    <property type="protein sequence ID" value="KAI9250896.1"/>
    <property type="molecule type" value="Genomic_DNA"/>
</dbReference>
<organism evidence="1 2">
    <name type="scientific">Phascolomyces articulosus</name>
    <dbReference type="NCBI Taxonomy" id="60185"/>
    <lineage>
        <taxon>Eukaryota</taxon>
        <taxon>Fungi</taxon>
        <taxon>Fungi incertae sedis</taxon>
        <taxon>Mucoromycota</taxon>
        <taxon>Mucoromycotina</taxon>
        <taxon>Mucoromycetes</taxon>
        <taxon>Mucorales</taxon>
        <taxon>Lichtheimiaceae</taxon>
        <taxon>Phascolomyces</taxon>
    </lineage>
</organism>
<dbReference type="SUPFAM" id="SSF52047">
    <property type="entry name" value="RNI-like"/>
    <property type="match status" value="2"/>
</dbReference>
<proteinExistence type="predicted"/>
<keyword evidence="2" id="KW-1185">Reference proteome</keyword>
<dbReference type="AlphaFoldDB" id="A0AAD5JRC4"/>